<dbReference type="EMBL" id="BAAAHQ010000066">
    <property type="protein sequence ID" value="GAA0954443.1"/>
    <property type="molecule type" value="Genomic_DNA"/>
</dbReference>
<sequence length="114" mass="12639">MTSRERLLDPDHPHILSTRNSLAVAYQAAGRTGEAIRLHEATLRRREQTLGAEHPDALASGHNLAAAYEVAGRLDEAIQLYESTLAKCERLFEPGHTLIRSVRSKLERILSGSQ</sequence>
<evidence type="ECO:0000313" key="1">
    <source>
        <dbReference type="EMBL" id="GAA0954443.1"/>
    </source>
</evidence>
<dbReference type="Gene3D" id="1.25.40.10">
    <property type="entry name" value="Tetratricopeptide repeat domain"/>
    <property type="match status" value="1"/>
</dbReference>
<dbReference type="Proteomes" id="UP001501578">
    <property type="component" value="Unassembled WGS sequence"/>
</dbReference>
<evidence type="ECO:0008006" key="3">
    <source>
        <dbReference type="Google" id="ProtNLM"/>
    </source>
</evidence>
<dbReference type="InterPro" id="IPR053137">
    <property type="entry name" value="NLR-like"/>
</dbReference>
<keyword evidence="2" id="KW-1185">Reference proteome</keyword>
<gene>
    <name evidence="1" type="ORF">GCM10009560_78380</name>
</gene>
<dbReference type="Pfam" id="PF13424">
    <property type="entry name" value="TPR_12"/>
    <property type="match status" value="1"/>
</dbReference>
<name>A0ABP4BU90_9ACTN</name>
<dbReference type="InterPro" id="IPR011990">
    <property type="entry name" value="TPR-like_helical_dom_sf"/>
</dbReference>
<comment type="caution">
    <text evidence="1">The sequence shown here is derived from an EMBL/GenBank/DDBJ whole genome shotgun (WGS) entry which is preliminary data.</text>
</comment>
<dbReference type="PANTHER" id="PTHR46082">
    <property type="entry name" value="ATP/GTP-BINDING PROTEIN-RELATED"/>
    <property type="match status" value="1"/>
</dbReference>
<protein>
    <recommendedName>
        <fullName evidence="3">Tetratricopeptide repeat protein</fullName>
    </recommendedName>
</protein>
<evidence type="ECO:0000313" key="2">
    <source>
        <dbReference type="Proteomes" id="UP001501578"/>
    </source>
</evidence>
<dbReference type="SUPFAM" id="SSF48452">
    <property type="entry name" value="TPR-like"/>
    <property type="match status" value="1"/>
</dbReference>
<dbReference type="PANTHER" id="PTHR46082:SF6">
    <property type="entry name" value="AAA+ ATPASE DOMAIN-CONTAINING PROTEIN-RELATED"/>
    <property type="match status" value="1"/>
</dbReference>
<accession>A0ABP4BU90</accession>
<proteinExistence type="predicted"/>
<reference evidence="2" key="1">
    <citation type="journal article" date="2019" name="Int. J. Syst. Evol. Microbiol.">
        <title>The Global Catalogue of Microorganisms (GCM) 10K type strain sequencing project: providing services to taxonomists for standard genome sequencing and annotation.</title>
        <authorList>
            <consortium name="The Broad Institute Genomics Platform"/>
            <consortium name="The Broad Institute Genome Sequencing Center for Infectious Disease"/>
            <person name="Wu L."/>
            <person name="Ma J."/>
        </authorList>
    </citation>
    <scope>NUCLEOTIDE SEQUENCE [LARGE SCALE GENOMIC DNA]</scope>
    <source>
        <strain evidence="2">JCM 11136</strain>
    </source>
</reference>
<organism evidence="1 2">
    <name type="scientific">Nonomuraea longicatena</name>
    <dbReference type="NCBI Taxonomy" id="83682"/>
    <lineage>
        <taxon>Bacteria</taxon>
        <taxon>Bacillati</taxon>
        <taxon>Actinomycetota</taxon>
        <taxon>Actinomycetes</taxon>
        <taxon>Streptosporangiales</taxon>
        <taxon>Streptosporangiaceae</taxon>
        <taxon>Nonomuraea</taxon>
    </lineage>
</organism>